<dbReference type="AlphaFoldDB" id="A0A9X9F4E3"/>
<dbReference type="EMBL" id="SZOH01001996">
    <property type="protein sequence ID" value="TKI97708.1"/>
    <property type="molecule type" value="Genomic_DNA"/>
</dbReference>
<dbReference type="InterPro" id="IPR011249">
    <property type="entry name" value="Metalloenz_LuxS/M16"/>
</dbReference>
<comment type="caution">
    <text evidence="1">The sequence shown here is derived from an EMBL/GenBank/DDBJ whole genome shotgun (WGS) entry which is preliminary data.</text>
</comment>
<organism evidence="1 2">
    <name type="scientific">Bacillus cereus</name>
    <dbReference type="NCBI Taxonomy" id="1396"/>
    <lineage>
        <taxon>Bacteria</taxon>
        <taxon>Bacillati</taxon>
        <taxon>Bacillota</taxon>
        <taxon>Bacilli</taxon>
        <taxon>Bacillales</taxon>
        <taxon>Bacillaceae</taxon>
        <taxon>Bacillus</taxon>
        <taxon>Bacillus cereus group</taxon>
    </lineage>
</organism>
<dbReference type="Gene3D" id="3.30.830.10">
    <property type="entry name" value="Metalloenzyme, LuxS/M16 peptidase-like"/>
    <property type="match status" value="1"/>
</dbReference>
<evidence type="ECO:0000313" key="2">
    <source>
        <dbReference type="Proteomes" id="UP000308444"/>
    </source>
</evidence>
<dbReference type="GO" id="GO:0046872">
    <property type="term" value="F:metal ion binding"/>
    <property type="evidence" value="ECO:0007669"/>
    <property type="project" value="InterPro"/>
</dbReference>
<name>A0A9X9F4E3_BACCE</name>
<evidence type="ECO:0000313" key="1">
    <source>
        <dbReference type="EMBL" id="TKI97708.1"/>
    </source>
</evidence>
<dbReference type="Proteomes" id="UP000308444">
    <property type="component" value="Unassembled WGS sequence"/>
</dbReference>
<accession>A0A9X9F4E3</accession>
<sequence>ETLKNTGITEKELMNSKEQLKGNLMLSLESTNSRMSRNGKNELLLRKHRSLDEIIESVNTVTKENVDGLIRNMFTDEFSAALISPDGKLPKGIKL</sequence>
<protein>
    <submittedName>
        <fullName evidence="1">Insulinase family protein</fullName>
    </submittedName>
</protein>
<gene>
    <name evidence="1" type="ORF">FC695_24920</name>
</gene>
<proteinExistence type="predicted"/>
<feature type="non-terminal residue" evidence="1">
    <location>
        <position position="1"/>
    </location>
</feature>
<dbReference type="SUPFAM" id="SSF63411">
    <property type="entry name" value="LuxS/MPP-like metallohydrolase"/>
    <property type="match status" value="1"/>
</dbReference>
<reference evidence="1 2" key="1">
    <citation type="journal article" date="2019" name="Environ. Microbiol.">
        <title>An active ?-lactamase is a part of an orchestrated cell wall stress resistance network of Bacillus subtilis and related rhizosphere species.</title>
        <authorList>
            <person name="Bucher T."/>
            <person name="Keren-Paz A."/>
            <person name="Hausser J."/>
            <person name="Olender T."/>
            <person name="Cytryn E."/>
            <person name="Kolodkin-Gal I."/>
        </authorList>
    </citation>
    <scope>NUCLEOTIDE SEQUENCE [LARGE SCALE GENOMIC DNA]</scope>
    <source>
        <strain evidence="1 2">I32</strain>
    </source>
</reference>